<protein>
    <submittedName>
        <fullName evidence="2">Uncharacterized protein</fullName>
    </submittedName>
</protein>
<name>A0AAV9W439_9PEZI</name>
<proteinExistence type="predicted"/>
<evidence type="ECO:0000313" key="2">
    <source>
        <dbReference type="EMBL" id="KAK6501738.1"/>
    </source>
</evidence>
<dbReference type="EMBL" id="JAVHJL010000006">
    <property type="protein sequence ID" value="KAK6501738.1"/>
    <property type="molecule type" value="Genomic_DNA"/>
</dbReference>
<organism evidence="2 3">
    <name type="scientific">Arthrobotrys musiformis</name>
    <dbReference type="NCBI Taxonomy" id="47236"/>
    <lineage>
        <taxon>Eukaryota</taxon>
        <taxon>Fungi</taxon>
        <taxon>Dikarya</taxon>
        <taxon>Ascomycota</taxon>
        <taxon>Pezizomycotina</taxon>
        <taxon>Orbiliomycetes</taxon>
        <taxon>Orbiliales</taxon>
        <taxon>Orbiliaceae</taxon>
        <taxon>Arthrobotrys</taxon>
    </lineage>
</organism>
<gene>
    <name evidence="2" type="ORF">TWF481_009565</name>
</gene>
<evidence type="ECO:0000256" key="1">
    <source>
        <dbReference type="SAM" id="MobiDB-lite"/>
    </source>
</evidence>
<feature type="compositionally biased region" description="Basic and acidic residues" evidence="1">
    <location>
        <begin position="81"/>
        <end position="104"/>
    </location>
</feature>
<reference evidence="2 3" key="1">
    <citation type="submission" date="2023-08" db="EMBL/GenBank/DDBJ databases">
        <authorList>
            <person name="Palmer J.M."/>
        </authorList>
    </citation>
    <scope>NUCLEOTIDE SEQUENCE [LARGE SCALE GENOMIC DNA]</scope>
    <source>
        <strain evidence="2 3">TWF481</strain>
    </source>
</reference>
<comment type="caution">
    <text evidence="2">The sequence shown here is derived from an EMBL/GenBank/DDBJ whole genome shotgun (WGS) entry which is preliminary data.</text>
</comment>
<feature type="region of interest" description="Disordered" evidence="1">
    <location>
        <begin position="29"/>
        <end position="104"/>
    </location>
</feature>
<sequence>MSHLQTLTRTLPLASRASARAATTLLTHNYSTATETARPKTIDPAAFEGKPNVGNGGEVKGKVSEVKKPGPKIHNTAGVFDGEKRDVERHNREFRERHDRERDY</sequence>
<evidence type="ECO:0000313" key="3">
    <source>
        <dbReference type="Proteomes" id="UP001370758"/>
    </source>
</evidence>
<accession>A0AAV9W439</accession>
<dbReference type="AlphaFoldDB" id="A0AAV9W439"/>
<dbReference type="Proteomes" id="UP001370758">
    <property type="component" value="Unassembled WGS sequence"/>
</dbReference>
<feature type="compositionally biased region" description="Basic and acidic residues" evidence="1">
    <location>
        <begin position="59"/>
        <end position="68"/>
    </location>
</feature>
<keyword evidence="3" id="KW-1185">Reference proteome</keyword>